<dbReference type="EMBL" id="JBHSBB010000050">
    <property type="protein sequence ID" value="MFC4036366.1"/>
    <property type="molecule type" value="Genomic_DNA"/>
</dbReference>
<feature type="region of interest" description="Disordered" evidence="1">
    <location>
        <begin position="1"/>
        <end position="25"/>
    </location>
</feature>
<feature type="transmembrane region" description="Helical" evidence="2">
    <location>
        <begin position="234"/>
        <end position="254"/>
    </location>
</feature>
<accession>A0ABV8HXD2</accession>
<dbReference type="SUPFAM" id="SSF48452">
    <property type="entry name" value="TPR-like"/>
    <property type="match status" value="1"/>
</dbReference>
<feature type="transmembrane region" description="Helical" evidence="2">
    <location>
        <begin position="357"/>
        <end position="381"/>
    </location>
</feature>
<organism evidence="3 4">
    <name type="scientific">Streptomyces polygonati</name>
    <dbReference type="NCBI Taxonomy" id="1617087"/>
    <lineage>
        <taxon>Bacteria</taxon>
        <taxon>Bacillati</taxon>
        <taxon>Actinomycetota</taxon>
        <taxon>Actinomycetes</taxon>
        <taxon>Kitasatosporales</taxon>
        <taxon>Streptomycetaceae</taxon>
        <taxon>Streptomyces</taxon>
    </lineage>
</organism>
<feature type="transmembrane region" description="Helical" evidence="2">
    <location>
        <begin position="387"/>
        <end position="412"/>
    </location>
</feature>
<keyword evidence="2" id="KW-0472">Membrane</keyword>
<name>A0ABV8HXD2_9ACTN</name>
<protein>
    <submittedName>
        <fullName evidence="3">Tetratricopeptide repeat protein</fullName>
    </submittedName>
</protein>
<feature type="transmembrane region" description="Helical" evidence="2">
    <location>
        <begin position="321"/>
        <end position="345"/>
    </location>
</feature>
<evidence type="ECO:0000256" key="1">
    <source>
        <dbReference type="SAM" id="MobiDB-lite"/>
    </source>
</evidence>
<dbReference type="InterPro" id="IPR011990">
    <property type="entry name" value="TPR-like_helical_dom_sf"/>
</dbReference>
<dbReference type="Proteomes" id="UP001595765">
    <property type="component" value="Unassembled WGS sequence"/>
</dbReference>
<sequence>MFGAAGPPDDEDLPGGPPEDDASSGERVHVLVGQGRFAEAHTLISDAFVERNGSAGYLLRAWVLTQERRPVEAREAVDWALALAGPAETADVFVLAGVVLLTLDEAHDALTVALRAHGAEPDGWEPSVLLSDVYRRLGRVPDAVVAARRAVAVAPYEAEAQVALARSLSATRGLFGRLPRRHRTEHESAVERALTLGVDAGQLTAPRGGALVGGIGLALFWAVQLYRIETGGGWQLLSAAAVLAATLVLIALLVRVGTRRSGVTARTRLRGIRATTRTELGGDDWLWRIGAVHVGALLPFPVLLSTGMVADRARGGHGWPLWATATAAAAGLGALVLVLVGARWWYGTWLARRMLGYGRVVAVQLAVAGGLAGSTVGLAAAGQASGWPWTALALGHLAWTGLSWCAAVVLVWRLQTRRRQAL</sequence>
<gene>
    <name evidence="3" type="ORF">ACFO3J_33720</name>
</gene>
<feature type="transmembrane region" description="Helical" evidence="2">
    <location>
        <begin position="285"/>
        <end position="309"/>
    </location>
</feature>
<comment type="caution">
    <text evidence="3">The sequence shown here is derived from an EMBL/GenBank/DDBJ whole genome shotgun (WGS) entry which is preliminary data.</text>
</comment>
<evidence type="ECO:0000313" key="3">
    <source>
        <dbReference type="EMBL" id="MFC4036366.1"/>
    </source>
</evidence>
<keyword evidence="4" id="KW-1185">Reference proteome</keyword>
<dbReference type="Gene3D" id="1.25.40.10">
    <property type="entry name" value="Tetratricopeptide repeat domain"/>
    <property type="match status" value="1"/>
</dbReference>
<feature type="compositionally biased region" description="Acidic residues" evidence="1">
    <location>
        <begin position="8"/>
        <end position="23"/>
    </location>
</feature>
<evidence type="ECO:0000313" key="4">
    <source>
        <dbReference type="Proteomes" id="UP001595765"/>
    </source>
</evidence>
<dbReference type="RefSeq" id="WP_386437946.1">
    <property type="nucleotide sequence ID" value="NZ_JBHSBB010000050.1"/>
</dbReference>
<keyword evidence="2" id="KW-0812">Transmembrane</keyword>
<evidence type="ECO:0000256" key="2">
    <source>
        <dbReference type="SAM" id="Phobius"/>
    </source>
</evidence>
<proteinExistence type="predicted"/>
<reference evidence="4" key="1">
    <citation type="journal article" date="2019" name="Int. J. Syst. Evol. Microbiol.">
        <title>The Global Catalogue of Microorganisms (GCM) 10K type strain sequencing project: providing services to taxonomists for standard genome sequencing and annotation.</title>
        <authorList>
            <consortium name="The Broad Institute Genomics Platform"/>
            <consortium name="The Broad Institute Genome Sequencing Center for Infectious Disease"/>
            <person name="Wu L."/>
            <person name="Ma J."/>
        </authorList>
    </citation>
    <scope>NUCLEOTIDE SEQUENCE [LARGE SCALE GENOMIC DNA]</scope>
    <source>
        <strain evidence="4">CGMCC 4.7237</strain>
    </source>
</reference>
<keyword evidence="2" id="KW-1133">Transmembrane helix</keyword>